<proteinExistence type="predicted"/>
<comment type="caution">
    <text evidence="1">The sequence shown here is derived from an EMBL/GenBank/DDBJ whole genome shotgun (WGS) entry which is preliminary data.</text>
</comment>
<reference evidence="1 2" key="1">
    <citation type="journal article" date="2018" name="J. Allergy Clin. Immunol.">
        <title>High-quality assembly of Dermatophagoides pteronyssinus genome and transcriptome reveals a wide range of novel allergens.</title>
        <authorList>
            <person name="Liu X.Y."/>
            <person name="Yang K.Y."/>
            <person name="Wang M.Q."/>
            <person name="Kwok J.S."/>
            <person name="Zeng X."/>
            <person name="Yang Z."/>
            <person name="Xiao X.J."/>
            <person name="Lau C.P."/>
            <person name="Li Y."/>
            <person name="Huang Z.M."/>
            <person name="Ba J.G."/>
            <person name="Yim A.K."/>
            <person name="Ouyang C.Y."/>
            <person name="Ngai S.M."/>
            <person name="Chan T.F."/>
            <person name="Leung E.L."/>
            <person name="Liu L."/>
            <person name="Liu Z.G."/>
            <person name="Tsui S.K."/>
        </authorList>
    </citation>
    <scope>NUCLEOTIDE SEQUENCE [LARGE SCALE GENOMIC DNA]</scope>
    <source>
        <strain evidence="1">Derp</strain>
    </source>
</reference>
<accession>A0ABQ8JRK7</accession>
<organism evidence="1 2">
    <name type="scientific">Dermatophagoides pteronyssinus</name>
    <name type="common">European house dust mite</name>
    <dbReference type="NCBI Taxonomy" id="6956"/>
    <lineage>
        <taxon>Eukaryota</taxon>
        <taxon>Metazoa</taxon>
        <taxon>Ecdysozoa</taxon>
        <taxon>Arthropoda</taxon>
        <taxon>Chelicerata</taxon>
        <taxon>Arachnida</taxon>
        <taxon>Acari</taxon>
        <taxon>Acariformes</taxon>
        <taxon>Sarcoptiformes</taxon>
        <taxon>Astigmata</taxon>
        <taxon>Psoroptidia</taxon>
        <taxon>Analgoidea</taxon>
        <taxon>Pyroglyphidae</taxon>
        <taxon>Dermatophagoidinae</taxon>
        <taxon>Dermatophagoides</taxon>
    </lineage>
</organism>
<evidence type="ECO:0000313" key="1">
    <source>
        <dbReference type="EMBL" id="KAH9425037.1"/>
    </source>
</evidence>
<reference evidence="1 2" key="2">
    <citation type="journal article" date="2022" name="Mol. Biol. Evol.">
        <title>Comparative Genomics Reveals Insights into the Divergent Evolution of Astigmatic Mites and Household Pest Adaptations.</title>
        <authorList>
            <person name="Xiong Q."/>
            <person name="Wan A.T."/>
            <person name="Liu X."/>
            <person name="Fung C.S."/>
            <person name="Xiao X."/>
            <person name="Malainual N."/>
            <person name="Hou J."/>
            <person name="Wang L."/>
            <person name="Wang M."/>
            <person name="Yang K.Y."/>
            <person name="Cui Y."/>
            <person name="Leung E.L."/>
            <person name="Nong W."/>
            <person name="Shin S.K."/>
            <person name="Au S.W."/>
            <person name="Jeong K.Y."/>
            <person name="Chew F.T."/>
            <person name="Hui J.H."/>
            <person name="Leung T.F."/>
            <person name="Tungtrongchitr A."/>
            <person name="Zhong N."/>
            <person name="Liu Z."/>
            <person name="Tsui S.K."/>
        </authorList>
    </citation>
    <scope>NUCLEOTIDE SEQUENCE [LARGE SCALE GENOMIC DNA]</scope>
    <source>
        <strain evidence="1">Derp</strain>
    </source>
</reference>
<gene>
    <name evidence="1" type="ORF">DERP_011765</name>
</gene>
<evidence type="ECO:0000313" key="2">
    <source>
        <dbReference type="Proteomes" id="UP000887458"/>
    </source>
</evidence>
<dbReference type="Proteomes" id="UP000887458">
    <property type="component" value="Unassembled WGS sequence"/>
</dbReference>
<dbReference type="EMBL" id="NJHN03000023">
    <property type="protein sequence ID" value="KAH9425037.1"/>
    <property type="molecule type" value="Genomic_DNA"/>
</dbReference>
<keyword evidence="2" id="KW-1185">Reference proteome</keyword>
<sequence>MDQQSLHPACIDLQSNLATHFLNSLTSNLKNTDKTALIFALIEPRCSFALMLGCSDCSSNSRHCMTKSECSLYYSVWMSHKLNNPITCIYQTQFDWLLFFSPFFKKSI</sequence>
<name>A0ABQ8JRK7_DERPT</name>
<protein>
    <submittedName>
        <fullName evidence="1">Uncharacterized protein</fullName>
    </submittedName>
</protein>